<reference evidence="3" key="2">
    <citation type="submission" date="2023-02" db="EMBL/GenBank/DDBJ databases">
        <authorList>
            <consortium name="DOE Joint Genome Institute"/>
            <person name="Mondo S.J."/>
            <person name="Chang Y."/>
            <person name="Wang Y."/>
            <person name="Ahrendt S."/>
            <person name="Andreopoulos W."/>
            <person name="Barry K."/>
            <person name="Beard J."/>
            <person name="Benny G.L."/>
            <person name="Blankenship S."/>
            <person name="Bonito G."/>
            <person name="Cuomo C."/>
            <person name="Desiro A."/>
            <person name="Gervers K.A."/>
            <person name="Hundley H."/>
            <person name="Kuo A."/>
            <person name="LaButti K."/>
            <person name="Lang B.F."/>
            <person name="Lipzen A."/>
            <person name="O'Donnell K."/>
            <person name="Pangilinan J."/>
            <person name="Reynolds N."/>
            <person name="Sandor L."/>
            <person name="Smith M.W."/>
            <person name="Tsang A."/>
            <person name="Grigoriev I.V."/>
            <person name="Stajich J.E."/>
            <person name="Spatafora J.W."/>
        </authorList>
    </citation>
    <scope>NUCLEOTIDE SEQUENCE</scope>
    <source>
        <strain evidence="3">RSA 2281</strain>
    </source>
</reference>
<comment type="caution">
    <text evidence="3">The sequence shown here is derived from an EMBL/GenBank/DDBJ whole genome shotgun (WGS) entry which is preliminary data.</text>
</comment>
<feature type="transmembrane region" description="Helical" evidence="2">
    <location>
        <begin position="38"/>
        <end position="60"/>
    </location>
</feature>
<feature type="transmembrane region" description="Helical" evidence="2">
    <location>
        <begin position="166"/>
        <end position="188"/>
    </location>
</feature>
<dbReference type="EMBL" id="JAIXMP010000053">
    <property type="protein sequence ID" value="KAI9245212.1"/>
    <property type="molecule type" value="Genomic_DNA"/>
</dbReference>
<sequence>MENDQPLRTLLRHCNEDGVCHCDWRLTIYGCEEANAMYYVYIVNIALSGLVVAVGIALLIHRILIKGHRLWDANHVSRGCLRPKPVDSMLFLLTTFNALRLVSSVFLVADVAPDNLIARSFIFEIPWQFGVGSFTLYLVGIAQTLAESHKAISTGWLPSPRVVDIVGTWLFLWPFVVHNIFSLIAGAYAEKDLWIAEFFSRLLYGFWFYNNTTISTAVFFAGYRLVKILNGHLAKFKESSGPRYSAVKTGIFKIQAIVGIIIICLMTFASFLLLYGILRDQIMTSTVGSVFLGVIWNFLGPLTTVFVELAIIINPTIEKNAALGTTNSSNSSSGGGTRIKTYNTSSQGYDSSFGQSTTMYSHGDQDEIIPDTVLMTDIKKQQLQYQQVYQKHVINAGSGRNTSPIAEAYDGGDLSTGAATYYKATTTNTFHHHEKFETSEQGVDSSVDDYHFDRKKRKGTDAGSGSSKFELIN</sequence>
<evidence type="ECO:0000313" key="3">
    <source>
        <dbReference type="EMBL" id="KAI9245212.1"/>
    </source>
</evidence>
<keyword evidence="2" id="KW-0472">Membrane</keyword>
<name>A0AAD5P911_9FUNG</name>
<feature type="transmembrane region" description="Helical" evidence="2">
    <location>
        <begin position="290"/>
        <end position="313"/>
    </location>
</feature>
<evidence type="ECO:0000313" key="4">
    <source>
        <dbReference type="Proteomes" id="UP001209540"/>
    </source>
</evidence>
<evidence type="ECO:0000256" key="1">
    <source>
        <dbReference type="SAM" id="MobiDB-lite"/>
    </source>
</evidence>
<keyword evidence="4" id="KW-1185">Reference proteome</keyword>
<protein>
    <submittedName>
        <fullName evidence="3">Uncharacterized protein</fullName>
    </submittedName>
</protein>
<reference evidence="3" key="1">
    <citation type="journal article" date="2022" name="IScience">
        <title>Evolution of zygomycete secretomes and the origins of terrestrial fungal ecologies.</title>
        <authorList>
            <person name="Chang Y."/>
            <person name="Wang Y."/>
            <person name="Mondo S."/>
            <person name="Ahrendt S."/>
            <person name="Andreopoulos W."/>
            <person name="Barry K."/>
            <person name="Beard J."/>
            <person name="Benny G.L."/>
            <person name="Blankenship S."/>
            <person name="Bonito G."/>
            <person name="Cuomo C."/>
            <person name="Desiro A."/>
            <person name="Gervers K.A."/>
            <person name="Hundley H."/>
            <person name="Kuo A."/>
            <person name="LaButti K."/>
            <person name="Lang B.F."/>
            <person name="Lipzen A."/>
            <person name="O'Donnell K."/>
            <person name="Pangilinan J."/>
            <person name="Reynolds N."/>
            <person name="Sandor L."/>
            <person name="Smith M.E."/>
            <person name="Tsang A."/>
            <person name="Grigoriev I.V."/>
            <person name="Stajich J.E."/>
            <person name="Spatafora J.W."/>
        </authorList>
    </citation>
    <scope>NUCLEOTIDE SEQUENCE</scope>
    <source>
        <strain evidence="3">RSA 2281</strain>
    </source>
</reference>
<evidence type="ECO:0000256" key="2">
    <source>
        <dbReference type="SAM" id="Phobius"/>
    </source>
</evidence>
<gene>
    <name evidence="3" type="ORF">BDA99DRAFT_543724</name>
</gene>
<keyword evidence="2" id="KW-1133">Transmembrane helix</keyword>
<keyword evidence="2" id="KW-0812">Transmembrane</keyword>
<dbReference type="AlphaFoldDB" id="A0AAD5P911"/>
<accession>A0AAD5P911</accession>
<feature type="region of interest" description="Disordered" evidence="1">
    <location>
        <begin position="324"/>
        <end position="346"/>
    </location>
</feature>
<feature type="transmembrane region" description="Helical" evidence="2">
    <location>
        <begin position="129"/>
        <end position="146"/>
    </location>
</feature>
<feature type="transmembrane region" description="Helical" evidence="2">
    <location>
        <begin position="256"/>
        <end position="278"/>
    </location>
</feature>
<feature type="transmembrane region" description="Helical" evidence="2">
    <location>
        <begin position="90"/>
        <end position="109"/>
    </location>
</feature>
<dbReference type="Proteomes" id="UP001209540">
    <property type="component" value="Unassembled WGS sequence"/>
</dbReference>
<feature type="transmembrane region" description="Helical" evidence="2">
    <location>
        <begin position="208"/>
        <end position="226"/>
    </location>
</feature>
<proteinExistence type="predicted"/>
<organism evidence="3 4">
    <name type="scientific">Phascolomyces articulosus</name>
    <dbReference type="NCBI Taxonomy" id="60185"/>
    <lineage>
        <taxon>Eukaryota</taxon>
        <taxon>Fungi</taxon>
        <taxon>Fungi incertae sedis</taxon>
        <taxon>Mucoromycota</taxon>
        <taxon>Mucoromycotina</taxon>
        <taxon>Mucoromycetes</taxon>
        <taxon>Mucorales</taxon>
        <taxon>Lichtheimiaceae</taxon>
        <taxon>Phascolomyces</taxon>
    </lineage>
</organism>